<keyword evidence="1" id="KW-0812">Transmembrane</keyword>
<evidence type="ECO:0000256" key="1">
    <source>
        <dbReference type="SAM" id="Phobius"/>
    </source>
</evidence>
<accession>A0A849CI33</accession>
<proteinExistence type="predicted"/>
<gene>
    <name evidence="2" type="ORF">C2800_06625</name>
</gene>
<dbReference type="AlphaFoldDB" id="A0A849CI33"/>
<organism evidence="2 3">
    <name type="scientific">Pasteurella multocida</name>
    <dbReference type="NCBI Taxonomy" id="747"/>
    <lineage>
        <taxon>Bacteria</taxon>
        <taxon>Pseudomonadati</taxon>
        <taxon>Pseudomonadota</taxon>
        <taxon>Gammaproteobacteria</taxon>
        <taxon>Pasteurellales</taxon>
        <taxon>Pasteurellaceae</taxon>
        <taxon>Pasteurella</taxon>
    </lineage>
</organism>
<sequence length="69" mass="7918">MKNVQPTRLDWFFVLLPYVIGLFFAIFDSATIGQVFIWGGMTHLVAIFLYFVFHYPLTAIWGFVVGITA</sequence>
<protein>
    <submittedName>
        <fullName evidence="2">Proteinprecursor</fullName>
    </submittedName>
</protein>
<comment type="caution">
    <text evidence="2">The sequence shown here is derived from an EMBL/GenBank/DDBJ whole genome shotgun (WGS) entry which is preliminary data.</text>
</comment>
<feature type="transmembrane region" description="Helical" evidence="1">
    <location>
        <begin position="12"/>
        <end position="38"/>
    </location>
</feature>
<reference evidence="2 3" key="1">
    <citation type="journal article" date="2018" name="Front. Microbiol.">
        <title>Genetic and Phylogenetic Characteristics of Pasteurella multocida Isolates From Different Host Species.</title>
        <authorList>
            <person name="Peng Z."/>
            <person name="Liang W."/>
            <person name="Wang F."/>
            <person name="Xu Z."/>
            <person name="Xie Z."/>
            <person name="Lian Z."/>
            <person name="Hua L."/>
            <person name="Zhou R."/>
            <person name="Chen H."/>
            <person name="Wu B."/>
        </authorList>
    </citation>
    <scope>NUCLEOTIDE SEQUENCE [LARGE SCALE GENOMIC DNA]</scope>
    <source>
        <strain evidence="2 3">HNA06</strain>
    </source>
</reference>
<feature type="transmembrane region" description="Helical" evidence="1">
    <location>
        <begin position="44"/>
        <end position="67"/>
    </location>
</feature>
<name>A0A849CI33_PASMD</name>
<dbReference type="EMBL" id="PPVL01000005">
    <property type="protein sequence ID" value="NNI79092.1"/>
    <property type="molecule type" value="Genomic_DNA"/>
</dbReference>
<dbReference type="RefSeq" id="WP_016534575.1">
    <property type="nucleotide sequence ID" value="NZ_CP030096.1"/>
</dbReference>
<evidence type="ECO:0000313" key="3">
    <source>
        <dbReference type="Proteomes" id="UP000540079"/>
    </source>
</evidence>
<keyword evidence="1" id="KW-0472">Membrane</keyword>
<dbReference type="Proteomes" id="UP000540079">
    <property type="component" value="Unassembled WGS sequence"/>
</dbReference>
<evidence type="ECO:0000313" key="2">
    <source>
        <dbReference type="EMBL" id="NNI79092.1"/>
    </source>
</evidence>
<keyword evidence="1" id="KW-1133">Transmembrane helix</keyword>